<dbReference type="GO" id="GO:0003677">
    <property type="term" value="F:DNA binding"/>
    <property type="evidence" value="ECO:0007669"/>
    <property type="project" value="UniProtKB-KW"/>
</dbReference>
<dbReference type="Gene3D" id="1.10.10.10">
    <property type="entry name" value="Winged helix-like DNA-binding domain superfamily/Winged helix DNA-binding domain"/>
    <property type="match status" value="1"/>
</dbReference>
<keyword evidence="1" id="KW-0805">Transcription regulation</keyword>
<dbReference type="SUPFAM" id="SSF46894">
    <property type="entry name" value="C-terminal effector domain of the bipartite response regulators"/>
    <property type="match status" value="1"/>
</dbReference>
<accession>A0A4Z0M846</accession>
<dbReference type="EMBL" id="SRLE01000002">
    <property type="protein sequence ID" value="TGD75701.1"/>
    <property type="molecule type" value="Genomic_DNA"/>
</dbReference>
<dbReference type="InterPro" id="IPR017470">
    <property type="entry name" value="Tscrpt_reg_EpsA"/>
</dbReference>
<dbReference type="PANTHER" id="PTHR44688:SF16">
    <property type="entry name" value="DNA-BINDING TRANSCRIPTIONAL ACTIVATOR DEVR_DOSR"/>
    <property type="match status" value="1"/>
</dbReference>
<dbReference type="OrthoDB" id="6387410at2"/>
<gene>
    <name evidence="5" type="ORF">E4634_02130</name>
</gene>
<evidence type="ECO:0000313" key="5">
    <source>
        <dbReference type="EMBL" id="TGD75701.1"/>
    </source>
</evidence>
<evidence type="ECO:0000259" key="4">
    <source>
        <dbReference type="PROSITE" id="PS50043"/>
    </source>
</evidence>
<evidence type="ECO:0000313" key="6">
    <source>
        <dbReference type="Proteomes" id="UP000298050"/>
    </source>
</evidence>
<evidence type="ECO:0000256" key="3">
    <source>
        <dbReference type="ARBA" id="ARBA00023163"/>
    </source>
</evidence>
<organism evidence="5 6">
    <name type="scientific">Mangrovimicrobium sediminis</name>
    <dbReference type="NCBI Taxonomy" id="2562682"/>
    <lineage>
        <taxon>Bacteria</taxon>
        <taxon>Pseudomonadati</taxon>
        <taxon>Pseudomonadota</taxon>
        <taxon>Gammaproteobacteria</taxon>
        <taxon>Cellvibrionales</taxon>
        <taxon>Halieaceae</taxon>
        <taxon>Mangrovimicrobium</taxon>
    </lineage>
</organism>
<dbReference type="PROSITE" id="PS00622">
    <property type="entry name" value="HTH_LUXR_1"/>
    <property type="match status" value="1"/>
</dbReference>
<dbReference type="Proteomes" id="UP000298050">
    <property type="component" value="Unassembled WGS sequence"/>
</dbReference>
<dbReference type="PROSITE" id="PS50043">
    <property type="entry name" value="HTH_LUXR_2"/>
    <property type="match status" value="1"/>
</dbReference>
<dbReference type="RefSeq" id="WP_135440953.1">
    <property type="nucleotide sequence ID" value="NZ_SRLE01000002.1"/>
</dbReference>
<evidence type="ECO:0000256" key="1">
    <source>
        <dbReference type="ARBA" id="ARBA00023015"/>
    </source>
</evidence>
<dbReference type="NCBIfam" id="TIGR03020">
    <property type="entry name" value="EpsA"/>
    <property type="match status" value="1"/>
</dbReference>
<feature type="domain" description="HTH luxR-type" evidence="4">
    <location>
        <begin position="198"/>
        <end position="263"/>
    </location>
</feature>
<reference evidence="5 6" key="1">
    <citation type="submission" date="2019-04" db="EMBL/GenBank/DDBJ databases">
        <title>Taxonomy of novel Haliea sp. from mangrove soil of West Coast of India.</title>
        <authorList>
            <person name="Verma A."/>
            <person name="Kumar P."/>
            <person name="Krishnamurthi S."/>
        </authorList>
    </citation>
    <scope>NUCLEOTIDE SEQUENCE [LARGE SCALE GENOMIC DNA]</scope>
    <source>
        <strain evidence="5 6">SAOS-164</strain>
    </source>
</reference>
<dbReference type="SMART" id="SM00421">
    <property type="entry name" value="HTH_LUXR"/>
    <property type="match status" value="1"/>
</dbReference>
<comment type="caution">
    <text evidence="5">The sequence shown here is derived from an EMBL/GenBank/DDBJ whole genome shotgun (WGS) entry which is preliminary data.</text>
</comment>
<dbReference type="PRINTS" id="PR00038">
    <property type="entry name" value="HTHLUXR"/>
</dbReference>
<dbReference type="AlphaFoldDB" id="A0A4Z0M846"/>
<dbReference type="InterPro" id="IPR036388">
    <property type="entry name" value="WH-like_DNA-bd_sf"/>
</dbReference>
<dbReference type="GO" id="GO:0006355">
    <property type="term" value="P:regulation of DNA-templated transcription"/>
    <property type="evidence" value="ECO:0007669"/>
    <property type="project" value="InterPro"/>
</dbReference>
<sequence>MQTIRRAPGLDRADPGVYRQLLDTMGNAKSVRTHRDFFEWLQGDVYNWIPHQTLLAAWGDFTRGELSYDVASSLHGLNTSMLASVRGLDYTVTRLFEAVSKSSRGWIFFNDFHRLARESGMDVDSHFYRTTTATSRGLLACAMRDERGRQDCLYVFSISAEHAALDEVVLRLLLPHLDSALRRVECLPPAATEQEQVIRQNVESLSDREHEVLTWVSQGKSNEEIGTILGISHNTVKNHLKRIFNKMGVTARSQAVCVYLQGMASNSR</sequence>
<dbReference type="InterPro" id="IPR016032">
    <property type="entry name" value="Sig_transdc_resp-reg_C-effctor"/>
</dbReference>
<keyword evidence="3" id="KW-0804">Transcription</keyword>
<dbReference type="InterPro" id="IPR000792">
    <property type="entry name" value="Tscrpt_reg_LuxR_C"/>
</dbReference>
<dbReference type="CDD" id="cd06170">
    <property type="entry name" value="LuxR_C_like"/>
    <property type="match status" value="1"/>
</dbReference>
<proteinExistence type="predicted"/>
<keyword evidence="2" id="KW-0238">DNA-binding</keyword>
<protein>
    <submittedName>
        <fullName evidence="5">Helix-turn-helix transcriptional regulator</fullName>
    </submittedName>
</protein>
<name>A0A4Z0M846_9GAMM</name>
<dbReference type="Pfam" id="PF00196">
    <property type="entry name" value="GerE"/>
    <property type="match status" value="1"/>
</dbReference>
<evidence type="ECO:0000256" key="2">
    <source>
        <dbReference type="ARBA" id="ARBA00023125"/>
    </source>
</evidence>
<dbReference type="PANTHER" id="PTHR44688">
    <property type="entry name" value="DNA-BINDING TRANSCRIPTIONAL ACTIVATOR DEVR_DOSR"/>
    <property type="match status" value="1"/>
</dbReference>
<keyword evidence="6" id="KW-1185">Reference proteome</keyword>